<feature type="transmembrane region" description="Helical" evidence="8">
    <location>
        <begin position="36"/>
        <end position="53"/>
    </location>
</feature>
<keyword evidence="6 8" id="KW-1133">Transmembrane helix</keyword>
<keyword evidence="7 8" id="KW-0472">Membrane</keyword>
<keyword evidence="5 8" id="KW-0812">Transmembrane</keyword>
<feature type="transmembrane region" description="Helical" evidence="8">
    <location>
        <begin position="234"/>
        <end position="263"/>
    </location>
</feature>
<evidence type="ECO:0000256" key="6">
    <source>
        <dbReference type="ARBA" id="ARBA00022989"/>
    </source>
</evidence>
<proteinExistence type="inferred from homology"/>
<evidence type="ECO:0000256" key="1">
    <source>
        <dbReference type="ARBA" id="ARBA00004651"/>
    </source>
</evidence>
<dbReference type="RefSeq" id="WP_211143359.1">
    <property type="nucleotide sequence ID" value="NZ_JAEEGB010000016.1"/>
</dbReference>
<feature type="transmembrane region" description="Helical" evidence="8">
    <location>
        <begin position="211"/>
        <end position="228"/>
    </location>
</feature>
<gene>
    <name evidence="9" type="ORF">I6U51_14740</name>
</gene>
<comment type="caution">
    <text evidence="9">The sequence shown here is derived from an EMBL/GenBank/DDBJ whole genome shotgun (WGS) entry which is preliminary data.</text>
</comment>
<reference evidence="9" key="1">
    <citation type="submission" date="2020-12" db="EMBL/GenBank/DDBJ databases">
        <title>Clostridium thailandense sp. nov., a novel acetogenic bacterium isolated from peat land soil in Thailand.</title>
        <authorList>
            <person name="Chaikitkaew S."/>
            <person name="Birkeland N.K."/>
        </authorList>
    </citation>
    <scope>NUCLEOTIDE SEQUENCE</scope>
    <source>
        <strain evidence="9">DSM 17425</strain>
    </source>
</reference>
<dbReference type="PANTHER" id="PTHR21716:SF53">
    <property type="entry name" value="PERMEASE PERM-RELATED"/>
    <property type="match status" value="1"/>
</dbReference>
<dbReference type="GO" id="GO:0055085">
    <property type="term" value="P:transmembrane transport"/>
    <property type="evidence" value="ECO:0007669"/>
    <property type="project" value="TreeGrafter"/>
</dbReference>
<accession>A0A934I2Q8</accession>
<comment type="subcellular location">
    <subcellularLocation>
        <location evidence="1">Cell membrane</location>
        <topology evidence="1">Multi-pass membrane protein</topology>
    </subcellularLocation>
</comment>
<dbReference type="Proteomes" id="UP000622687">
    <property type="component" value="Unassembled WGS sequence"/>
</dbReference>
<keyword evidence="4" id="KW-1003">Cell membrane</keyword>
<organism evidence="9 10">
    <name type="scientific">Clostridium aciditolerans</name>
    <dbReference type="NCBI Taxonomy" id="339861"/>
    <lineage>
        <taxon>Bacteria</taxon>
        <taxon>Bacillati</taxon>
        <taxon>Bacillota</taxon>
        <taxon>Clostridia</taxon>
        <taxon>Eubacteriales</taxon>
        <taxon>Clostridiaceae</taxon>
        <taxon>Clostridium</taxon>
    </lineage>
</organism>
<sequence length="342" mass="38681">MKKIERKILFKYIILIVGILLIIFLCLKNSVIREVLYLLFISFVIAYTVRPLQKKMQQYGMSRRTAALVLICVLILIVIAAVTLLIPSIFKESLNINTTFDNIQRLVDKFYSKLKPLSNNKTMYIVIDKLHNRINNQTIGFFTNIFESALNIGQNIVTIAVVPIISYYFLSDGHSIGNKILNFFPIKSRTMVRKVGCDIDKILGRYIVSQLFLCLLIGIATFIILIFLKVDFPVILSILNAFFNIVPYFGPIFGAIPAIFIALVDSPEKAIYTCIWLYLLQQIEGNIISPKITGDSISMHPLVVILLLIIGGKAAGFLGMILAIPIGVIIKIVYEDLNYYLF</sequence>
<comment type="similarity">
    <text evidence="2">Belongs to the autoinducer-2 exporter (AI-2E) (TC 2.A.86) family.</text>
</comment>
<evidence type="ECO:0000256" key="3">
    <source>
        <dbReference type="ARBA" id="ARBA00022448"/>
    </source>
</evidence>
<dbReference type="Pfam" id="PF01594">
    <property type="entry name" value="AI-2E_transport"/>
    <property type="match status" value="1"/>
</dbReference>
<evidence type="ECO:0000256" key="8">
    <source>
        <dbReference type="SAM" id="Phobius"/>
    </source>
</evidence>
<evidence type="ECO:0000256" key="2">
    <source>
        <dbReference type="ARBA" id="ARBA00009773"/>
    </source>
</evidence>
<evidence type="ECO:0000256" key="4">
    <source>
        <dbReference type="ARBA" id="ARBA00022475"/>
    </source>
</evidence>
<dbReference type="EMBL" id="JAEEGB010000016">
    <property type="protein sequence ID" value="MBI6873941.1"/>
    <property type="molecule type" value="Genomic_DNA"/>
</dbReference>
<keyword evidence="3" id="KW-0813">Transport</keyword>
<feature type="transmembrane region" description="Helical" evidence="8">
    <location>
        <begin position="301"/>
        <end position="334"/>
    </location>
</feature>
<evidence type="ECO:0000313" key="9">
    <source>
        <dbReference type="EMBL" id="MBI6873941.1"/>
    </source>
</evidence>
<keyword evidence="10" id="KW-1185">Reference proteome</keyword>
<evidence type="ECO:0000313" key="10">
    <source>
        <dbReference type="Proteomes" id="UP000622687"/>
    </source>
</evidence>
<dbReference type="InterPro" id="IPR002549">
    <property type="entry name" value="AI-2E-like"/>
</dbReference>
<dbReference type="AlphaFoldDB" id="A0A934I2Q8"/>
<dbReference type="PANTHER" id="PTHR21716">
    <property type="entry name" value="TRANSMEMBRANE PROTEIN"/>
    <property type="match status" value="1"/>
</dbReference>
<feature type="transmembrane region" description="Helical" evidence="8">
    <location>
        <begin position="12"/>
        <end position="30"/>
    </location>
</feature>
<feature type="transmembrane region" description="Helical" evidence="8">
    <location>
        <begin position="65"/>
        <end position="90"/>
    </location>
</feature>
<evidence type="ECO:0000256" key="5">
    <source>
        <dbReference type="ARBA" id="ARBA00022692"/>
    </source>
</evidence>
<protein>
    <submittedName>
        <fullName evidence="9">AI-2E family transporter</fullName>
    </submittedName>
</protein>
<feature type="transmembrane region" description="Helical" evidence="8">
    <location>
        <begin position="152"/>
        <end position="170"/>
    </location>
</feature>
<name>A0A934I2Q8_9CLOT</name>
<dbReference type="GO" id="GO:0005886">
    <property type="term" value="C:plasma membrane"/>
    <property type="evidence" value="ECO:0007669"/>
    <property type="project" value="UniProtKB-SubCell"/>
</dbReference>
<evidence type="ECO:0000256" key="7">
    <source>
        <dbReference type="ARBA" id="ARBA00023136"/>
    </source>
</evidence>